<evidence type="ECO:0000313" key="2">
    <source>
        <dbReference type="EMBL" id="KAF4671273.1"/>
    </source>
</evidence>
<organism evidence="2 3">
    <name type="scientific">Perkinsus olseni</name>
    <name type="common">Perkinsus atlanticus</name>
    <dbReference type="NCBI Taxonomy" id="32597"/>
    <lineage>
        <taxon>Eukaryota</taxon>
        <taxon>Sar</taxon>
        <taxon>Alveolata</taxon>
        <taxon>Perkinsozoa</taxon>
        <taxon>Perkinsea</taxon>
        <taxon>Perkinsida</taxon>
        <taxon>Perkinsidae</taxon>
        <taxon>Perkinsus</taxon>
    </lineage>
</organism>
<reference evidence="2 3" key="1">
    <citation type="submission" date="2020-04" db="EMBL/GenBank/DDBJ databases">
        <title>Perkinsus olseni comparative genomics.</title>
        <authorList>
            <person name="Bogema D.R."/>
        </authorList>
    </citation>
    <scope>NUCLEOTIDE SEQUENCE [LARGE SCALE GENOMIC DNA]</scope>
    <source>
        <strain evidence="2">ATCC PRA-31</strain>
    </source>
</reference>
<evidence type="ECO:0000313" key="3">
    <source>
        <dbReference type="Proteomes" id="UP000572268"/>
    </source>
</evidence>
<name>A0A7J6MIA8_PEROL</name>
<dbReference type="AlphaFoldDB" id="A0A7J6MIA8"/>
<proteinExistence type="predicted"/>
<accession>A0A7J6MIA8</accession>
<dbReference type="Proteomes" id="UP000572268">
    <property type="component" value="Unassembled WGS sequence"/>
</dbReference>
<dbReference type="EMBL" id="JABANN010000107">
    <property type="protein sequence ID" value="KAF4671273.1"/>
    <property type="molecule type" value="Genomic_DNA"/>
</dbReference>
<comment type="caution">
    <text evidence="2">The sequence shown here is derived from an EMBL/GenBank/DDBJ whole genome shotgun (WGS) entry which is preliminary data.</text>
</comment>
<feature type="region of interest" description="Disordered" evidence="1">
    <location>
        <begin position="657"/>
        <end position="679"/>
    </location>
</feature>
<gene>
    <name evidence="2" type="ORF">FOL46_000370</name>
</gene>
<evidence type="ECO:0000256" key="1">
    <source>
        <dbReference type="SAM" id="MobiDB-lite"/>
    </source>
</evidence>
<protein>
    <submittedName>
        <fullName evidence="2">Uncharacterized protein</fullName>
    </submittedName>
</protein>
<sequence>MKSPAHVMALEVKMFEGLMSERGKNGNLPEILGDFCAGLKRKRKCDLVVAENELVLNPPPSYIFVMNEDLCGVYPTPTGVYIRKPLERGEEVMVLQPGFQERPGVTSEVLGLPGLATCYSRKMGMVSNDDYIFILIATGHLFYINRRDIRDTVQAYLGWSTDGSSGRCDHLLLDPKRASSVKVIMLERFSFNIAEIALASYRGRPGRAHFMGLRTTQKRPSFGLSTKLVTIVPVEHGMFGPLCDDHVTIADDYKEAYHLQVLSGPGDALYVLRRDMSFAVQPHFNVPDDRSDRTASSSDSVSKGEDASIVLHGMRIRLITWKLHKIGQYYLSALELRLFETVLEGRGRAVAPPELVGELALFLGTRPCTLDCPREEVLVNPPPSYIFVMNEDLCGVYPTPTGVYIRKPLERGEEVMVLQPGFQGTKAVYYYNNNNNKSQLFVLCERNRRLIVYSLSPAGRKQGHVVRVLGLPRAVRSITDMVSHGPFLFVLLSRGHLFCIDQSHLTTTVQAKLIWSNSFYGRSEGLLVDPREPKWVNVLVRGDHEIFKVRLRMESRRAPLYFQPLMVDTAPITDDEPGGPRLVAVRPVDHRLFALVLRRLEDSEPRDCWVEICDRDFETVMDECKVSQEYTEGRYMQIVSSGHGDVVYILRDDTSFSPPYSREWSSDSDDSSERSSEFDDEGAIRRLYFGCPRRISAYYVYARD</sequence>